<comment type="caution">
    <text evidence="3">The sequence shown here is derived from an EMBL/GenBank/DDBJ whole genome shotgun (WGS) entry which is preliminary data.</text>
</comment>
<reference evidence="3" key="1">
    <citation type="submission" date="2021-01" db="EMBL/GenBank/DDBJ databases">
        <authorList>
            <consortium name="Genoscope - CEA"/>
            <person name="William W."/>
        </authorList>
    </citation>
    <scope>NUCLEOTIDE SEQUENCE</scope>
</reference>
<evidence type="ECO:0000313" key="3">
    <source>
        <dbReference type="EMBL" id="CAD8183864.1"/>
    </source>
</evidence>
<feature type="transmembrane region" description="Helical" evidence="2">
    <location>
        <begin position="107"/>
        <end position="130"/>
    </location>
</feature>
<sequence>MSQPHGSSILSKDNPNQAPNRNTSNVFTDLLFSTFYTVIGYVCLDVVFGISLHYIAQHNDPNSVAGLGFAYTIVNVLLIPMAFGTNQSLNVHSAQALGAKKTKLAQTYFTLTILIHLLYFIPFSVILILIKPIIALTINERDREATSDASQLYLYYLLPSTLFAILYECIKSFLISNKIFAVFMYIQLFTALIHILWCELFIEYLNIGGGVPGAGLAIICTEALNLILCILVIICTKYRKKVFSNYRFKFSLKRQKNIFKSFLKESFPIIAHIYADFFVFFLLSFIAVGFGSDELYAQMALSNTSTFYYRFPMSLSLALMTFVGNEMGSQNLKRAKSYSLVGVILFVGFTTIFMVTLSFIKDQWVNFYSAGRQEINDILLEVYPIFVFGFFVIDGLQGTLTGILKGIDRKDFVTYSTLLVYYLIGIPLFLYFACDFGLGLKVYGIWLSFSLVNALLAVLYIILTFTTNWYEMSQKVCQRIESQHAMQNLNDSLNKVLVDDNKKEKKKKKKIKSIKQQDNQYEQDQTQSNYQKLISNQVRLRGSNNEGLQYSLQETEPIKRQKIVIVDQLTNFS</sequence>
<evidence type="ECO:0000256" key="2">
    <source>
        <dbReference type="SAM" id="Phobius"/>
    </source>
</evidence>
<feature type="transmembrane region" description="Helical" evidence="2">
    <location>
        <begin position="307"/>
        <end position="325"/>
    </location>
</feature>
<feature type="transmembrane region" description="Helical" evidence="2">
    <location>
        <begin position="380"/>
        <end position="400"/>
    </location>
</feature>
<keyword evidence="2" id="KW-0812">Transmembrane</keyword>
<dbReference type="Proteomes" id="UP000689195">
    <property type="component" value="Unassembled WGS sequence"/>
</dbReference>
<feature type="transmembrane region" description="Helical" evidence="2">
    <location>
        <begin position="30"/>
        <end position="56"/>
    </location>
</feature>
<dbReference type="GO" id="GO:0015297">
    <property type="term" value="F:antiporter activity"/>
    <property type="evidence" value="ECO:0007669"/>
    <property type="project" value="InterPro"/>
</dbReference>
<dbReference type="AlphaFoldDB" id="A0A8S1W1F9"/>
<dbReference type="InterPro" id="IPR002528">
    <property type="entry name" value="MATE_fam"/>
</dbReference>
<evidence type="ECO:0000256" key="1">
    <source>
        <dbReference type="ARBA" id="ARBA00010199"/>
    </source>
</evidence>
<feature type="transmembrane region" description="Helical" evidence="2">
    <location>
        <begin position="179"/>
        <end position="202"/>
    </location>
</feature>
<dbReference type="EMBL" id="CAJJDO010000082">
    <property type="protein sequence ID" value="CAD8183864.1"/>
    <property type="molecule type" value="Genomic_DNA"/>
</dbReference>
<comment type="similarity">
    <text evidence="1">Belongs to the multi antimicrobial extrusion (MATE) (TC 2.A.66.1) family.</text>
</comment>
<evidence type="ECO:0000313" key="4">
    <source>
        <dbReference type="Proteomes" id="UP000689195"/>
    </source>
</evidence>
<feature type="transmembrane region" description="Helical" evidence="2">
    <location>
        <begin position="412"/>
        <end position="433"/>
    </location>
</feature>
<dbReference type="OrthoDB" id="2126698at2759"/>
<proteinExistence type="inferred from homology"/>
<feature type="transmembrane region" description="Helical" evidence="2">
    <location>
        <begin position="266"/>
        <end position="287"/>
    </location>
</feature>
<dbReference type="NCBIfam" id="TIGR00797">
    <property type="entry name" value="matE"/>
    <property type="match status" value="1"/>
</dbReference>
<keyword evidence="2" id="KW-1133">Transmembrane helix</keyword>
<dbReference type="Pfam" id="PF01554">
    <property type="entry name" value="MatE"/>
    <property type="match status" value="2"/>
</dbReference>
<feature type="transmembrane region" description="Helical" evidence="2">
    <location>
        <begin position="445"/>
        <end position="465"/>
    </location>
</feature>
<keyword evidence="2" id="KW-0472">Membrane</keyword>
<feature type="transmembrane region" description="Helical" evidence="2">
    <location>
        <begin position="214"/>
        <end position="235"/>
    </location>
</feature>
<organism evidence="3 4">
    <name type="scientific">Paramecium pentaurelia</name>
    <dbReference type="NCBI Taxonomy" id="43138"/>
    <lineage>
        <taxon>Eukaryota</taxon>
        <taxon>Sar</taxon>
        <taxon>Alveolata</taxon>
        <taxon>Ciliophora</taxon>
        <taxon>Intramacronucleata</taxon>
        <taxon>Oligohymenophorea</taxon>
        <taxon>Peniculida</taxon>
        <taxon>Parameciidae</taxon>
        <taxon>Paramecium</taxon>
    </lineage>
</organism>
<dbReference type="PANTHER" id="PTHR11206">
    <property type="entry name" value="MULTIDRUG RESISTANCE PROTEIN"/>
    <property type="match status" value="1"/>
</dbReference>
<feature type="transmembrane region" description="Helical" evidence="2">
    <location>
        <begin position="68"/>
        <end position="86"/>
    </location>
</feature>
<feature type="transmembrane region" description="Helical" evidence="2">
    <location>
        <begin position="337"/>
        <end position="360"/>
    </location>
</feature>
<protein>
    <submittedName>
        <fullName evidence="3">Uncharacterized protein</fullName>
    </submittedName>
</protein>
<keyword evidence="4" id="KW-1185">Reference proteome</keyword>
<gene>
    <name evidence="3" type="ORF">PPENT_87.1.T0820020</name>
</gene>
<name>A0A8S1W1F9_9CILI</name>
<dbReference type="GO" id="GO:0016020">
    <property type="term" value="C:membrane"/>
    <property type="evidence" value="ECO:0007669"/>
    <property type="project" value="InterPro"/>
</dbReference>
<accession>A0A8S1W1F9</accession>
<dbReference type="GO" id="GO:0042910">
    <property type="term" value="F:xenobiotic transmembrane transporter activity"/>
    <property type="evidence" value="ECO:0007669"/>
    <property type="project" value="InterPro"/>
</dbReference>